<dbReference type="SMART" id="SM00387">
    <property type="entry name" value="HATPase_c"/>
    <property type="match status" value="1"/>
</dbReference>
<evidence type="ECO:0000313" key="15">
    <source>
        <dbReference type="EMBL" id="TDE10981.1"/>
    </source>
</evidence>
<evidence type="ECO:0000256" key="6">
    <source>
        <dbReference type="ARBA" id="ARBA00022679"/>
    </source>
</evidence>
<evidence type="ECO:0000256" key="4">
    <source>
        <dbReference type="ARBA" id="ARBA00012438"/>
    </source>
</evidence>
<dbReference type="Gene3D" id="1.10.287.130">
    <property type="match status" value="1"/>
</dbReference>
<dbReference type="EC" id="2.7.13.3" evidence="4"/>
<evidence type="ECO:0000256" key="3">
    <source>
        <dbReference type="ARBA" id="ARBA00004236"/>
    </source>
</evidence>
<evidence type="ECO:0000256" key="9">
    <source>
        <dbReference type="ARBA" id="ARBA00022989"/>
    </source>
</evidence>
<protein>
    <recommendedName>
        <fullName evidence="4">histidine kinase</fullName>
        <ecNumber evidence="4">2.7.13.3</ecNumber>
    </recommendedName>
</protein>
<evidence type="ECO:0000256" key="10">
    <source>
        <dbReference type="ARBA" id="ARBA00023012"/>
    </source>
</evidence>
<gene>
    <name evidence="15" type="ORF">E1269_10910</name>
</gene>
<dbReference type="GO" id="GO:0005886">
    <property type="term" value="C:plasma membrane"/>
    <property type="evidence" value="ECO:0007669"/>
    <property type="project" value="UniProtKB-SubCell"/>
</dbReference>
<dbReference type="FunFam" id="1.10.287.130:FF:000001">
    <property type="entry name" value="Two-component sensor histidine kinase"/>
    <property type="match status" value="1"/>
</dbReference>
<dbReference type="InterPro" id="IPR004358">
    <property type="entry name" value="Sig_transdc_His_kin-like_C"/>
</dbReference>
<dbReference type="InterPro" id="IPR005467">
    <property type="entry name" value="His_kinase_dom"/>
</dbReference>
<dbReference type="InterPro" id="IPR036097">
    <property type="entry name" value="HisK_dim/P_sf"/>
</dbReference>
<dbReference type="InterPro" id="IPR003594">
    <property type="entry name" value="HATPase_dom"/>
</dbReference>
<dbReference type="GO" id="GO:0000155">
    <property type="term" value="F:phosphorelay sensor kinase activity"/>
    <property type="evidence" value="ECO:0007669"/>
    <property type="project" value="InterPro"/>
</dbReference>
<accession>A0A4R5DGE4</accession>
<dbReference type="AlphaFoldDB" id="A0A4R5DGE4"/>
<dbReference type="InterPro" id="IPR036890">
    <property type="entry name" value="HATPase_C_sf"/>
</dbReference>
<evidence type="ECO:0000259" key="13">
    <source>
        <dbReference type="PROSITE" id="PS50109"/>
    </source>
</evidence>
<evidence type="ECO:0000313" key="16">
    <source>
        <dbReference type="Proteomes" id="UP000294739"/>
    </source>
</evidence>
<evidence type="ECO:0000256" key="8">
    <source>
        <dbReference type="ARBA" id="ARBA00022777"/>
    </source>
</evidence>
<dbReference type="Pfam" id="PF00512">
    <property type="entry name" value="HisKA"/>
    <property type="match status" value="1"/>
</dbReference>
<evidence type="ECO:0000256" key="2">
    <source>
        <dbReference type="ARBA" id="ARBA00001968"/>
    </source>
</evidence>
<dbReference type="OrthoDB" id="9786919at2"/>
<dbReference type="FunFam" id="3.30.565.10:FF:000006">
    <property type="entry name" value="Sensor histidine kinase WalK"/>
    <property type="match status" value="1"/>
</dbReference>
<dbReference type="PROSITE" id="PS50885">
    <property type="entry name" value="HAMP"/>
    <property type="match status" value="1"/>
</dbReference>
<dbReference type="SUPFAM" id="SSF55874">
    <property type="entry name" value="ATPase domain of HSP90 chaperone/DNA topoisomerase II/histidine kinase"/>
    <property type="match status" value="1"/>
</dbReference>
<dbReference type="InterPro" id="IPR003660">
    <property type="entry name" value="HAMP_dom"/>
</dbReference>
<keyword evidence="16" id="KW-1185">Reference proteome</keyword>
<sequence length="514" mass="55706">MKRSLRGLVRRWRARRDRTLLRTQLLLTVVVLAAVTVLVTSVVAATVLRGYLMDRTDDQLIQSARQFSVQPRIPPVDDTGPRPFRPPADYYAVVFDDAGTELWTGNSMLDDSGPELPRMDAETVARLGGEPFTVDSADGDGSWRVIALPQESIGSVAVGLPLDGMEATTTQLLVIDGVVALLALAALAGLAWWTVRNRLRPLEEVEETAEAIAAGDLSRRVPPRDPRTEVGRLSVSLNAMLSQIEAAFEARRVSERDARASEQRMRRFIADASHELRTPLTSIRGFAELYRQGVARDEAGLRRLIRRVEDEAARMGLLVDDLLLLARLDQQPVIARAPVDLVQIVVEAVLDARVLARRHDLRMHVDARVVPPVVGDAVRLRQVVDNLVRNATVHTPPGTTVDVSVGGSEDGWAVVEVRDDGPGLSEDDAAHVFERFYRADPSRSRADGTRDSGSGLGLAIVAALVAAHGGRVELASALGRGATFRVLLPPQDPTVAPSGPSRAITALTSPESSS</sequence>
<dbReference type="PANTHER" id="PTHR45436">
    <property type="entry name" value="SENSOR HISTIDINE KINASE YKOH"/>
    <property type="match status" value="1"/>
</dbReference>
<dbReference type="PROSITE" id="PS50109">
    <property type="entry name" value="HIS_KIN"/>
    <property type="match status" value="1"/>
</dbReference>
<evidence type="ECO:0000256" key="1">
    <source>
        <dbReference type="ARBA" id="ARBA00000085"/>
    </source>
</evidence>
<dbReference type="Pfam" id="PF00672">
    <property type="entry name" value="HAMP"/>
    <property type="match status" value="1"/>
</dbReference>
<keyword evidence="5" id="KW-0597">Phosphoprotein</keyword>
<dbReference type="CDD" id="cd00082">
    <property type="entry name" value="HisKA"/>
    <property type="match status" value="1"/>
</dbReference>
<dbReference type="InterPro" id="IPR003661">
    <property type="entry name" value="HisK_dim/P_dom"/>
</dbReference>
<keyword evidence="10" id="KW-0902">Two-component regulatory system</keyword>
<keyword evidence="6" id="KW-0808">Transferase</keyword>
<dbReference type="Gene3D" id="6.10.340.10">
    <property type="match status" value="1"/>
</dbReference>
<dbReference type="InterPro" id="IPR050428">
    <property type="entry name" value="TCS_sensor_his_kinase"/>
</dbReference>
<dbReference type="InParanoid" id="A0A4R5DGE4"/>
<dbReference type="PRINTS" id="PR00344">
    <property type="entry name" value="BCTRLSENSOR"/>
</dbReference>
<evidence type="ECO:0000256" key="12">
    <source>
        <dbReference type="SAM" id="MobiDB-lite"/>
    </source>
</evidence>
<evidence type="ECO:0000256" key="11">
    <source>
        <dbReference type="ARBA" id="ARBA00023136"/>
    </source>
</evidence>
<dbReference type="SMART" id="SM00304">
    <property type="entry name" value="HAMP"/>
    <property type="match status" value="1"/>
</dbReference>
<dbReference type="EMBL" id="SMKZ01000012">
    <property type="protein sequence ID" value="TDE10981.1"/>
    <property type="molecule type" value="Genomic_DNA"/>
</dbReference>
<evidence type="ECO:0000259" key="14">
    <source>
        <dbReference type="PROSITE" id="PS50885"/>
    </source>
</evidence>
<keyword evidence="7" id="KW-0812">Transmembrane</keyword>
<keyword evidence="11" id="KW-0472">Membrane</keyword>
<dbReference type="PANTHER" id="PTHR45436:SF5">
    <property type="entry name" value="SENSOR HISTIDINE KINASE TRCS"/>
    <property type="match status" value="1"/>
</dbReference>
<dbReference type="Proteomes" id="UP000294739">
    <property type="component" value="Unassembled WGS sequence"/>
</dbReference>
<dbReference type="CDD" id="cd06225">
    <property type="entry name" value="HAMP"/>
    <property type="match status" value="1"/>
</dbReference>
<organism evidence="15 16">
    <name type="scientific">Jiangella asiatica</name>
    <dbReference type="NCBI Taxonomy" id="2530372"/>
    <lineage>
        <taxon>Bacteria</taxon>
        <taxon>Bacillati</taxon>
        <taxon>Actinomycetota</taxon>
        <taxon>Actinomycetes</taxon>
        <taxon>Jiangellales</taxon>
        <taxon>Jiangellaceae</taxon>
        <taxon>Jiangella</taxon>
    </lineage>
</organism>
<keyword evidence="9" id="KW-1133">Transmembrane helix</keyword>
<feature type="domain" description="Histidine kinase" evidence="13">
    <location>
        <begin position="271"/>
        <end position="492"/>
    </location>
</feature>
<name>A0A4R5DGE4_9ACTN</name>
<keyword evidence="8 15" id="KW-0418">Kinase</keyword>
<dbReference type="Pfam" id="PF02518">
    <property type="entry name" value="HATPase_c"/>
    <property type="match status" value="1"/>
</dbReference>
<dbReference type="Gene3D" id="3.30.565.10">
    <property type="entry name" value="Histidine kinase-like ATPase, C-terminal domain"/>
    <property type="match status" value="1"/>
</dbReference>
<feature type="domain" description="HAMP" evidence="14">
    <location>
        <begin position="196"/>
        <end position="249"/>
    </location>
</feature>
<comment type="caution">
    <text evidence="15">The sequence shown here is derived from an EMBL/GenBank/DDBJ whole genome shotgun (WGS) entry which is preliminary data.</text>
</comment>
<dbReference type="SMART" id="SM00388">
    <property type="entry name" value="HisKA"/>
    <property type="match status" value="1"/>
</dbReference>
<reference evidence="15 16" key="1">
    <citation type="submission" date="2019-03" db="EMBL/GenBank/DDBJ databases">
        <title>Draft genome sequences of novel Actinobacteria.</title>
        <authorList>
            <person name="Sahin N."/>
            <person name="Ay H."/>
            <person name="Saygin H."/>
        </authorList>
    </citation>
    <scope>NUCLEOTIDE SEQUENCE [LARGE SCALE GENOMIC DNA]</scope>
    <source>
        <strain evidence="15 16">5K138</strain>
    </source>
</reference>
<proteinExistence type="predicted"/>
<comment type="subcellular location">
    <subcellularLocation>
        <location evidence="3">Cell membrane</location>
    </subcellularLocation>
</comment>
<dbReference type="CDD" id="cd00075">
    <property type="entry name" value="HATPase"/>
    <property type="match status" value="1"/>
</dbReference>
<comment type="cofactor">
    <cofactor evidence="2">
        <name>a divalent metal cation</name>
        <dbReference type="ChEBI" id="CHEBI:60240"/>
    </cofactor>
</comment>
<evidence type="ECO:0000256" key="5">
    <source>
        <dbReference type="ARBA" id="ARBA00022553"/>
    </source>
</evidence>
<comment type="catalytic activity">
    <reaction evidence="1">
        <text>ATP + protein L-histidine = ADP + protein N-phospho-L-histidine.</text>
        <dbReference type="EC" id="2.7.13.3"/>
    </reaction>
</comment>
<dbReference type="RefSeq" id="WP_131894270.1">
    <property type="nucleotide sequence ID" value="NZ_SMKZ01000012.1"/>
</dbReference>
<dbReference type="GO" id="GO:0005509">
    <property type="term" value="F:calcium ion binding"/>
    <property type="evidence" value="ECO:0007669"/>
    <property type="project" value="UniProtKB-ARBA"/>
</dbReference>
<dbReference type="FunCoup" id="A0A4R5DGE4">
    <property type="interactions" value="15"/>
</dbReference>
<dbReference type="SUPFAM" id="SSF158472">
    <property type="entry name" value="HAMP domain-like"/>
    <property type="match status" value="1"/>
</dbReference>
<feature type="region of interest" description="Disordered" evidence="12">
    <location>
        <begin position="490"/>
        <end position="514"/>
    </location>
</feature>
<evidence type="ECO:0000256" key="7">
    <source>
        <dbReference type="ARBA" id="ARBA00022692"/>
    </source>
</evidence>
<dbReference type="SUPFAM" id="SSF47384">
    <property type="entry name" value="Homodimeric domain of signal transducing histidine kinase"/>
    <property type="match status" value="1"/>
</dbReference>